<sequence length="339" mass="39364">MKHWQQYNLEERLQILDITSAEKGLPRLAVEKDWWVVMVLKALSQTQYAHLASFKGGTSLSKGWSLIERFSEDIDVALRREGRFAISGTSNTQLAKARRMARHYIVRELPEELAKALSALGVSDFTVEPETSKNKGGEQYELRADTHPSVIYVNYKSVIDETSEYLLPRVKIEISCLSMDEPVEEKTIRSFISEAIPEAEDVSVNFNTVIPTRTFLEKIFLLHEEFQKEKPRSYRMSRHLYDLEKIMDTSFGKDALADKNLYDEIVKHRSIFNRMSFVDYTTHAPATVNFIPSEEVKPDWENDYNALTEHFLYYNEVKLSFGELMNRIEELLARIRGME</sequence>
<keyword evidence="2" id="KW-1185">Reference proteome</keyword>
<dbReference type="RefSeq" id="WP_065538177.1">
    <property type="nucleotide sequence ID" value="NZ_CAPUCN010000090.1"/>
</dbReference>
<dbReference type="GeneID" id="82186493"/>
<dbReference type="KEGG" id="bcae:A4V03_05025"/>
<name>A0A1C7GZ73_9BACE</name>
<dbReference type="OrthoDB" id="9780929at2"/>
<dbReference type="EMBL" id="CP015401">
    <property type="protein sequence ID" value="ANU57006.1"/>
    <property type="molecule type" value="Genomic_DNA"/>
</dbReference>
<reference evidence="2" key="1">
    <citation type="submission" date="2016-04" db="EMBL/GenBank/DDBJ databases">
        <title>Complete Genome Sequences of Twelve Strains of a Stable Defined Moderately Diverse Mouse Microbiota 2 (sDMDMm2).</title>
        <authorList>
            <person name="Uchimura Y."/>
            <person name="Wyss M."/>
            <person name="Brugiroux S."/>
            <person name="Limenitakis J.P."/>
            <person name="Stecher B."/>
            <person name="McCoy K.D."/>
            <person name="Macpherson A.J."/>
        </authorList>
    </citation>
    <scope>NUCLEOTIDE SEQUENCE [LARGE SCALE GENOMIC DNA]</scope>
    <source>
        <strain evidence="2">I48</strain>
    </source>
</reference>
<dbReference type="AlphaFoldDB" id="A0A1C7GZ73"/>
<evidence type="ECO:0000313" key="1">
    <source>
        <dbReference type="EMBL" id="ANU57006.1"/>
    </source>
</evidence>
<proteinExistence type="predicted"/>
<evidence type="ECO:0008006" key="3">
    <source>
        <dbReference type="Google" id="ProtNLM"/>
    </source>
</evidence>
<evidence type="ECO:0000313" key="2">
    <source>
        <dbReference type="Proteomes" id="UP000092631"/>
    </source>
</evidence>
<dbReference type="Proteomes" id="UP000092631">
    <property type="component" value="Chromosome"/>
</dbReference>
<gene>
    <name evidence="1" type="ORF">A4V03_05025</name>
</gene>
<organism evidence="1 2">
    <name type="scientific">Bacteroides caecimuris</name>
    <dbReference type="NCBI Taxonomy" id="1796613"/>
    <lineage>
        <taxon>Bacteria</taxon>
        <taxon>Pseudomonadati</taxon>
        <taxon>Bacteroidota</taxon>
        <taxon>Bacteroidia</taxon>
        <taxon>Bacteroidales</taxon>
        <taxon>Bacteroidaceae</taxon>
        <taxon>Bacteroides</taxon>
    </lineage>
</organism>
<dbReference type="Pfam" id="PF08843">
    <property type="entry name" value="AbiEii"/>
    <property type="match status" value="1"/>
</dbReference>
<dbReference type="InterPro" id="IPR014942">
    <property type="entry name" value="AbiEii"/>
</dbReference>
<dbReference type="Gene3D" id="3.10.450.620">
    <property type="entry name" value="JHP933, nucleotidyltransferase-like core domain"/>
    <property type="match status" value="1"/>
</dbReference>
<protein>
    <recommendedName>
        <fullName evidence="3">Nucleotidyl transferase AbiEii/AbiGii toxin family protein</fullName>
    </recommendedName>
</protein>
<accession>A0A1C7GZ73</accession>